<protein>
    <submittedName>
        <fullName evidence="2">C-type lectin domain-containing protein</fullName>
    </submittedName>
</protein>
<sequence>MISHFWFLCLLVSALAQCPPNSIHLEINDTLCYSFHSTLSKFAFAQTHCKSFGAQLVSLKSEYINHYITGFANLVFDDIVFFWTGGNRLHNPNQLEWSNGEKLEYTHFPKGAESKNGSCLTADVKQGFWKVENCFAELSYICEFPAGKNIIPDKADQLDLNGTTDKPDGESDVTLLPPNHTVEFQSTQLSTKIPNDSTPSSPTKITTSTNPKPTVSESTPSESTQAATATAKLPSTSTVTPEEATSNGTPQNLVDNGDCPVGYQHHSETDQCYKLNKEKLMWQDAESFCVKEGGHLTSIENEAENKFIVEFVTKQNSANLCTESDQPWIGFSRLSKGIEYLWIDGSEVNYTNWATLHSQPNNLNGNQKCAEIFTSSSCKFAVGSWNDLNCTLNHTSICKQPVKGLSTPPPNTQCPLGWEYYNVTNSCYIVNTELTTWEDAEAVCQMEDAHLVSICDEVENIFITELVNLQNSNNTCNTSLQTWIGLSKLADNTSWCWIDGNESNFTKWSKHNQEPNNLHGNQFCVQIITDSGCQFQVGDWNDIECNTTLKAVCKKPAADIVNISEEFYQKIYEDVENATNSHSDSPCSSGWKYNNLTGNCYKVNRKEMNWANAESSCQKEKAHLVSIEDKNENEFVVGLVKNFYDHDKCERVYQLWIGYSRLDDNTSYSWADENSSSNFTNWAHQQPDDRKGKEACAHIITGSKCIFEIGLWNDLSCQNNRYSVCEKSAEFSFDDFNTTPKNDLIIEQLTKL</sequence>
<reference evidence="2" key="1">
    <citation type="submission" date="2022-11" db="UniProtKB">
        <authorList>
            <consortium name="WormBaseParasite"/>
        </authorList>
    </citation>
    <scope>IDENTIFICATION</scope>
</reference>
<evidence type="ECO:0000313" key="2">
    <source>
        <dbReference type="WBParaSite" id="ES5_v2.g9804.t1"/>
    </source>
</evidence>
<organism evidence="1 2">
    <name type="scientific">Panagrolaimus sp. ES5</name>
    <dbReference type="NCBI Taxonomy" id="591445"/>
    <lineage>
        <taxon>Eukaryota</taxon>
        <taxon>Metazoa</taxon>
        <taxon>Ecdysozoa</taxon>
        <taxon>Nematoda</taxon>
        <taxon>Chromadorea</taxon>
        <taxon>Rhabditida</taxon>
        <taxon>Tylenchina</taxon>
        <taxon>Panagrolaimomorpha</taxon>
        <taxon>Panagrolaimoidea</taxon>
        <taxon>Panagrolaimidae</taxon>
        <taxon>Panagrolaimus</taxon>
    </lineage>
</organism>
<evidence type="ECO:0000313" key="1">
    <source>
        <dbReference type="Proteomes" id="UP000887579"/>
    </source>
</evidence>
<dbReference type="Proteomes" id="UP000887579">
    <property type="component" value="Unplaced"/>
</dbReference>
<name>A0AC34GY65_9BILA</name>
<dbReference type="WBParaSite" id="ES5_v2.g9804.t1">
    <property type="protein sequence ID" value="ES5_v2.g9804.t1"/>
    <property type="gene ID" value="ES5_v2.g9804"/>
</dbReference>
<proteinExistence type="predicted"/>
<accession>A0AC34GY65</accession>